<proteinExistence type="inferred from homology"/>
<evidence type="ECO:0000259" key="8">
    <source>
        <dbReference type="Pfam" id="PF00082"/>
    </source>
</evidence>
<feature type="signal peptide" evidence="7">
    <location>
        <begin position="1"/>
        <end position="16"/>
    </location>
</feature>
<dbReference type="PANTHER" id="PTHR43806:SF11">
    <property type="entry name" value="CEREVISIN-RELATED"/>
    <property type="match status" value="1"/>
</dbReference>
<dbReference type="InterPro" id="IPR036852">
    <property type="entry name" value="Peptidase_S8/S53_dom_sf"/>
</dbReference>
<dbReference type="Gene3D" id="3.30.70.80">
    <property type="entry name" value="Peptidase S8 propeptide/proteinase inhibitor I9"/>
    <property type="match status" value="1"/>
</dbReference>
<evidence type="ECO:0000256" key="2">
    <source>
        <dbReference type="ARBA" id="ARBA00022670"/>
    </source>
</evidence>
<gene>
    <name evidence="10" type="ORF">BB561_003789</name>
</gene>
<keyword evidence="4 5" id="KW-0720">Serine protease</keyword>
<dbReference type="PANTHER" id="PTHR43806">
    <property type="entry name" value="PEPTIDASE S8"/>
    <property type="match status" value="1"/>
</dbReference>
<dbReference type="PROSITE" id="PS00137">
    <property type="entry name" value="SUBTILASE_HIS"/>
    <property type="match status" value="1"/>
</dbReference>
<dbReference type="InterPro" id="IPR015500">
    <property type="entry name" value="Peptidase_S8_subtilisin-rel"/>
</dbReference>
<dbReference type="PROSITE" id="PS00136">
    <property type="entry name" value="SUBTILASE_ASP"/>
    <property type="match status" value="1"/>
</dbReference>
<dbReference type="InterPro" id="IPR022398">
    <property type="entry name" value="Peptidase_S8_His-AS"/>
</dbReference>
<feature type="active site" description="Charge relay system" evidence="5">
    <location>
        <position position="196"/>
    </location>
</feature>
<name>A0A2T9YJM0_9FUNG</name>
<keyword evidence="11" id="KW-1185">Reference proteome</keyword>
<evidence type="ECO:0000256" key="3">
    <source>
        <dbReference type="ARBA" id="ARBA00022801"/>
    </source>
</evidence>
<protein>
    <recommendedName>
        <fullName evidence="12">Peptidase S8/S53 domain-containing protein</fullName>
    </recommendedName>
</protein>
<dbReference type="PROSITE" id="PS00138">
    <property type="entry name" value="SUBTILASE_SER"/>
    <property type="match status" value="1"/>
</dbReference>
<keyword evidence="2 5" id="KW-0645">Protease</keyword>
<feature type="domain" description="Inhibitor I9" evidence="9">
    <location>
        <begin position="42"/>
        <end position="123"/>
    </location>
</feature>
<organism evidence="10 11">
    <name type="scientific">Smittium simulii</name>
    <dbReference type="NCBI Taxonomy" id="133385"/>
    <lineage>
        <taxon>Eukaryota</taxon>
        <taxon>Fungi</taxon>
        <taxon>Fungi incertae sedis</taxon>
        <taxon>Zoopagomycota</taxon>
        <taxon>Kickxellomycotina</taxon>
        <taxon>Harpellomycetes</taxon>
        <taxon>Harpellales</taxon>
        <taxon>Legeriomycetaceae</taxon>
        <taxon>Smittium</taxon>
    </lineage>
</organism>
<dbReference type="InterPro" id="IPR000209">
    <property type="entry name" value="Peptidase_S8/S53_dom"/>
</dbReference>
<dbReference type="OrthoDB" id="206201at2759"/>
<accession>A0A2T9YJM0</accession>
<dbReference type="GO" id="GO:0006508">
    <property type="term" value="P:proteolysis"/>
    <property type="evidence" value="ECO:0007669"/>
    <property type="project" value="UniProtKB-KW"/>
</dbReference>
<evidence type="ECO:0000256" key="4">
    <source>
        <dbReference type="ARBA" id="ARBA00022825"/>
    </source>
</evidence>
<dbReference type="STRING" id="133385.A0A2T9YJM0"/>
<evidence type="ECO:0000256" key="6">
    <source>
        <dbReference type="RuleBase" id="RU003355"/>
    </source>
</evidence>
<evidence type="ECO:0008006" key="12">
    <source>
        <dbReference type="Google" id="ProtNLM"/>
    </source>
</evidence>
<dbReference type="PRINTS" id="PR00723">
    <property type="entry name" value="SUBTILISIN"/>
</dbReference>
<evidence type="ECO:0000259" key="9">
    <source>
        <dbReference type="Pfam" id="PF05922"/>
    </source>
</evidence>
<evidence type="ECO:0000256" key="5">
    <source>
        <dbReference type="PROSITE-ProRule" id="PRU01240"/>
    </source>
</evidence>
<dbReference type="InterPro" id="IPR037045">
    <property type="entry name" value="S8pro/Inhibitor_I9_sf"/>
</dbReference>
<dbReference type="CDD" id="cd04077">
    <property type="entry name" value="Peptidases_S8_PCSK9_ProteinaseK_like"/>
    <property type="match status" value="1"/>
</dbReference>
<dbReference type="InterPro" id="IPR050131">
    <property type="entry name" value="Peptidase_S8_subtilisin-like"/>
</dbReference>
<feature type="domain" description="Peptidase S8/S53" evidence="8">
    <location>
        <begin position="155"/>
        <end position="399"/>
    </location>
</feature>
<dbReference type="Gene3D" id="3.40.50.200">
    <property type="entry name" value="Peptidase S8/S53 domain"/>
    <property type="match status" value="1"/>
</dbReference>
<dbReference type="SUPFAM" id="SSF52743">
    <property type="entry name" value="Subtilisin-like"/>
    <property type="match status" value="1"/>
</dbReference>
<feature type="active site" description="Charge relay system" evidence="5">
    <location>
        <position position="361"/>
    </location>
</feature>
<comment type="similarity">
    <text evidence="1 5 6">Belongs to the peptidase S8 family.</text>
</comment>
<dbReference type="GO" id="GO:0004252">
    <property type="term" value="F:serine-type endopeptidase activity"/>
    <property type="evidence" value="ECO:0007669"/>
    <property type="project" value="UniProtKB-UniRule"/>
</dbReference>
<comment type="caution">
    <text evidence="10">The sequence shown here is derived from an EMBL/GenBank/DDBJ whole genome shotgun (WGS) entry which is preliminary data.</text>
</comment>
<dbReference type="InterPro" id="IPR010259">
    <property type="entry name" value="S8pro/Inhibitor_I9"/>
</dbReference>
<dbReference type="InterPro" id="IPR034193">
    <property type="entry name" value="PCSK9_ProteinaseK-like"/>
</dbReference>
<feature type="chain" id="PRO_5015527219" description="Peptidase S8/S53 domain-containing protein" evidence="7">
    <location>
        <begin position="17"/>
        <end position="422"/>
    </location>
</feature>
<dbReference type="AlphaFoldDB" id="A0A2T9YJM0"/>
<evidence type="ECO:0000313" key="11">
    <source>
        <dbReference type="Proteomes" id="UP000245383"/>
    </source>
</evidence>
<dbReference type="Proteomes" id="UP000245383">
    <property type="component" value="Unassembled WGS sequence"/>
</dbReference>
<keyword evidence="3 5" id="KW-0378">Hydrolase</keyword>
<feature type="active site" description="Charge relay system" evidence="5">
    <location>
        <position position="164"/>
    </location>
</feature>
<dbReference type="PROSITE" id="PS51892">
    <property type="entry name" value="SUBTILASE"/>
    <property type="match status" value="1"/>
</dbReference>
<dbReference type="FunFam" id="3.40.50.200:FF:000007">
    <property type="entry name" value="Subtilisin-like serine protease"/>
    <property type="match status" value="1"/>
</dbReference>
<dbReference type="GO" id="GO:0005615">
    <property type="term" value="C:extracellular space"/>
    <property type="evidence" value="ECO:0007669"/>
    <property type="project" value="TreeGrafter"/>
</dbReference>
<dbReference type="EMBL" id="MBFR01000160">
    <property type="protein sequence ID" value="PVU92474.1"/>
    <property type="molecule type" value="Genomic_DNA"/>
</dbReference>
<dbReference type="Pfam" id="PF05922">
    <property type="entry name" value="Inhibitor_I9"/>
    <property type="match status" value="1"/>
</dbReference>
<keyword evidence="7" id="KW-0732">Signal</keyword>
<reference evidence="10 11" key="1">
    <citation type="journal article" date="2018" name="MBio">
        <title>Comparative Genomics Reveals the Core Gene Toolbox for the Fungus-Insect Symbiosis.</title>
        <authorList>
            <person name="Wang Y."/>
            <person name="Stata M."/>
            <person name="Wang W."/>
            <person name="Stajich J.E."/>
            <person name="White M.M."/>
            <person name="Moncalvo J.M."/>
        </authorList>
    </citation>
    <scope>NUCLEOTIDE SEQUENCE [LARGE SCALE GENOMIC DNA]</scope>
    <source>
        <strain evidence="10 11">SWE-8-4</strain>
    </source>
</reference>
<evidence type="ECO:0000256" key="7">
    <source>
        <dbReference type="SAM" id="SignalP"/>
    </source>
</evidence>
<sequence>MLIISVLQLFICTAIATQKHLYSPPQAPLIKAVQNDGINDHYIISLKKELIKNRKALDKHISFVSTVAKISNLQQSTQFNKISQVYDSVFYGYSATLDYPTLNMLRYSKEIDFIEQDKAVELHGVQTESTWGLNRISQEDAVSEPYSYIYNPNGGKDVNVYVIDTGVNINHDEFEGRASYGIAMPSGENNDDCIGHGTHVAGIIAGKVFGVAKKANIISVKVIKCDGTGMTSDFIGGINWAINDHVRRTNDDIRAGRVRTKSVGNISIGTTFSELLNRAVDVANYKGIFIINSAGNRNDNACYYSPSASALSIVVSSSELNDTRTSSSNFGFCCNLHAPGASIESASIGSNTATAVRSGTSVAAPFVTGIAAIIQSNSGFYPYSYADIKPIILENSTHSKVTNPRGTSNLMAYTIPHIKDYI</sequence>
<dbReference type="InterPro" id="IPR023827">
    <property type="entry name" value="Peptidase_S8_Asp-AS"/>
</dbReference>
<evidence type="ECO:0000313" key="10">
    <source>
        <dbReference type="EMBL" id="PVU92474.1"/>
    </source>
</evidence>
<dbReference type="InterPro" id="IPR023828">
    <property type="entry name" value="Peptidase_S8_Ser-AS"/>
</dbReference>
<dbReference type="Pfam" id="PF00082">
    <property type="entry name" value="Peptidase_S8"/>
    <property type="match status" value="1"/>
</dbReference>
<evidence type="ECO:0000256" key="1">
    <source>
        <dbReference type="ARBA" id="ARBA00011073"/>
    </source>
</evidence>